<evidence type="ECO:0000313" key="10">
    <source>
        <dbReference type="Proteomes" id="UP000050525"/>
    </source>
</evidence>
<dbReference type="Proteomes" id="UP000050525">
    <property type="component" value="Unassembled WGS sequence"/>
</dbReference>
<dbReference type="GO" id="GO:0090090">
    <property type="term" value="P:negative regulation of canonical Wnt signaling pathway"/>
    <property type="evidence" value="ECO:0007669"/>
    <property type="project" value="TreeGrafter"/>
</dbReference>
<feature type="region of interest" description="Disordered" evidence="4">
    <location>
        <begin position="376"/>
        <end position="435"/>
    </location>
</feature>
<evidence type="ECO:0000256" key="4">
    <source>
        <dbReference type="SAM" id="MobiDB-lite"/>
    </source>
</evidence>
<feature type="domain" description="LRRNT" evidence="7">
    <location>
        <begin position="24"/>
        <end position="58"/>
    </location>
</feature>
<evidence type="ECO:0000256" key="1">
    <source>
        <dbReference type="ARBA" id="ARBA00022614"/>
    </source>
</evidence>
<evidence type="ECO:0000259" key="8">
    <source>
        <dbReference type="SMART" id="SM00082"/>
    </source>
</evidence>
<dbReference type="InterPro" id="IPR052286">
    <property type="entry name" value="Wnt_signaling_inhibitor"/>
</dbReference>
<gene>
    <name evidence="9" type="primary">TPBGL</name>
    <name evidence="9" type="ORF">Y1Q_0023091</name>
</gene>
<keyword evidence="5" id="KW-0812">Transmembrane</keyword>
<accession>A0A151NJW5</accession>
<evidence type="ECO:0000256" key="3">
    <source>
        <dbReference type="ARBA" id="ARBA00022737"/>
    </source>
</evidence>
<dbReference type="Gene3D" id="3.80.10.10">
    <property type="entry name" value="Ribonuclease Inhibitor"/>
    <property type="match status" value="1"/>
</dbReference>
<sequence length="468" mass="49862">MPRLGGPGGLLLLGCLLLVPPGAACPAPCECSEPARTVKCVQKELSAVPPGIPAYTRNLFITGNRIPRLASRDFQGLPRLVTLSLANNRIVAVETGAFSALPSLRSLDLSNNRLAAVHPDAFGVGNSSLWALNLSRALHNASALLPLAAAIARGGFHNLSRLELASNGIVYLPLGLFSGLAGLRHLDLRNNSLVDVKNATFAGLDLEHLDLTANALKTLRAEALAELGRQPHLHLFLQDNPFVCSCDIEDLVGWLNRSRQAADADRLTCAFPRALQNTSLLALAGAELGCHSSPHGERALQTSYALLGAVLGLLGVAFLFVLYLNRRGLKGWVTSTRGACRSLLEQRRYRYEMGAESRAARVSTLDISANAQGRRQATAANFGTARGGRRGSLEPRLRRPGLFSPPRGGPWQDRAQDDVGPTSRPSGEHRPALSPAAPRSLCFPCTLAPGRDGQLLSVPLDPCGAVTR</sequence>
<dbReference type="EMBL" id="AKHW03002882">
    <property type="protein sequence ID" value="KYO37072.1"/>
    <property type="molecule type" value="Genomic_DNA"/>
</dbReference>
<name>A0A151NJW5_ALLMI</name>
<dbReference type="InterPro" id="IPR003591">
    <property type="entry name" value="Leu-rich_rpt_typical-subtyp"/>
</dbReference>
<reference evidence="9 10" key="1">
    <citation type="journal article" date="2012" name="Genome Biol.">
        <title>Sequencing three crocodilian genomes to illuminate the evolution of archosaurs and amniotes.</title>
        <authorList>
            <person name="St John J.A."/>
            <person name="Braun E.L."/>
            <person name="Isberg S.R."/>
            <person name="Miles L.G."/>
            <person name="Chong A.Y."/>
            <person name="Gongora J."/>
            <person name="Dalzell P."/>
            <person name="Moran C."/>
            <person name="Bed'hom B."/>
            <person name="Abzhanov A."/>
            <person name="Burgess S.C."/>
            <person name="Cooksey A.M."/>
            <person name="Castoe T.A."/>
            <person name="Crawford N.G."/>
            <person name="Densmore L.D."/>
            <person name="Drew J.C."/>
            <person name="Edwards S.V."/>
            <person name="Faircloth B.C."/>
            <person name="Fujita M.K."/>
            <person name="Greenwold M.J."/>
            <person name="Hoffmann F.G."/>
            <person name="Howard J.M."/>
            <person name="Iguchi T."/>
            <person name="Janes D.E."/>
            <person name="Khan S.Y."/>
            <person name="Kohno S."/>
            <person name="de Koning A.J."/>
            <person name="Lance S.L."/>
            <person name="McCarthy F.M."/>
            <person name="McCormack J.E."/>
            <person name="Merchant M.E."/>
            <person name="Peterson D.G."/>
            <person name="Pollock D.D."/>
            <person name="Pourmand N."/>
            <person name="Raney B.J."/>
            <person name="Roessler K.A."/>
            <person name="Sanford J.R."/>
            <person name="Sawyer R.H."/>
            <person name="Schmidt C.J."/>
            <person name="Triplett E.W."/>
            <person name="Tuberville T.D."/>
            <person name="Venegas-Anaya M."/>
            <person name="Howard J.T."/>
            <person name="Jarvis E.D."/>
            <person name="Guillette L.J.Jr."/>
            <person name="Glenn T.C."/>
            <person name="Green R.E."/>
            <person name="Ray D.A."/>
        </authorList>
    </citation>
    <scope>NUCLEOTIDE SEQUENCE [LARGE SCALE GENOMIC DNA]</scope>
    <source>
        <strain evidence="9">KSC_2009_1</strain>
    </source>
</reference>
<dbReference type="STRING" id="8496.A0A151NJW5"/>
<dbReference type="InterPro" id="IPR001611">
    <property type="entry name" value="Leu-rich_rpt"/>
</dbReference>
<dbReference type="SMART" id="SM00369">
    <property type="entry name" value="LRR_TYP"/>
    <property type="match status" value="5"/>
</dbReference>
<dbReference type="InterPro" id="IPR000372">
    <property type="entry name" value="LRRNT"/>
</dbReference>
<dbReference type="SMART" id="SM00082">
    <property type="entry name" value="LRRCT"/>
    <property type="match status" value="1"/>
</dbReference>
<dbReference type="eggNOG" id="KOG0619">
    <property type="taxonomic scope" value="Eukaryota"/>
</dbReference>
<dbReference type="SMART" id="SM00013">
    <property type="entry name" value="LRRNT"/>
    <property type="match status" value="1"/>
</dbReference>
<dbReference type="SUPFAM" id="SSF52058">
    <property type="entry name" value="L domain-like"/>
    <property type="match status" value="1"/>
</dbReference>
<comment type="caution">
    <text evidence="9">The sequence shown here is derived from an EMBL/GenBank/DDBJ whole genome shotgun (WGS) entry which is preliminary data.</text>
</comment>
<dbReference type="PRINTS" id="PR00019">
    <property type="entry name" value="LEURICHRPT"/>
</dbReference>
<dbReference type="AlphaFoldDB" id="A0A151NJW5"/>
<dbReference type="PANTHER" id="PTHR24364">
    <property type="entry name" value="LP06937P"/>
    <property type="match status" value="1"/>
</dbReference>
<feature type="transmembrane region" description="Helical" evidence="5">
    <location>
        <begin position="304"/>
        <end position="324"/>
    </location>
</feature>
<organism evidence="9 10">
    <name type="scientific">Alligator mississippiensis</name>
    <name type="common">American alligator</name>
    <dbReference type="NCBI Taxonomy" id="8496"/>
    <lineage>
        <taxon>Eukaryota</taxon>
        <taxon>Metazoa</taxon>
        <taxon>Chordata</taxon>
        <taxon>Craniata</taxon>
        <taxon>Vertebrata</taxon>
        <taxon>Euteleostomi</taxon>
        <taxon>Archelosauria</taxon>
        <taxon>Archosauria</taxon>
        <taxon>Crocodylia</taxon>
        <taxon>Alligatoridae</taxon>
        <taxon>Alligatorinae</taxon>
        <taxon>Alligator</taxon>
    </lineage>
</organism>
<evidence type="ECO:0000256" key="6">
    <source>
        <dbReference type="SAM" id="SignalP"/>
    </source>
</evidence>
<evidence type="ECO:0000256" key="5">
    <source>
        <dbReference type="SAM" id="Phobius"/>
    </source>
</evidence>
<proteinExistence type="predicted"/>
<protein>
    <submittedName>
        <fullName evidence="9">Trophoblast glycoprotein-like</fullName>
    </submittedName>
</protein>
<feature type="domain" description="LRRCT" evidence="8">
    <location>
        <begin position="240"/>
        <end position="291"/>
    </location>
</feature>
<dbReference type="InterPro" id="IPR000483">
    <property type="entry name" value="Cys-rich_flank_reg_C"/>
</dbReference>
<feature type="signal peptide" evidence="6">
    <location>
        <begin position="1"/>
        <end position="24"/>
    </location>
</feature>
<dbReference type="Pfam" id="PF13855">
    <property type="entry name" value="LRR_8"/>
    <property type="match status" value="2"/>
</dbReference>
<keyword evidence="1" id="KW-0433">Leucine-rich repeat</keyword>
<dbReference type="PANTHER" id="PTHR24364:SF17">
    <property type="entry name" value="TROPHOBLAST GLYCOPROTEIN"/>
    <property type="match status" value="1"/>
</dbReference>
<keyword evidence="5" id="KW-1133">Transmembrane helix</keyword>
<evidence type="ECO:0000256" key="2">
    <source>
        <dbReference type="ARBA" id="ARBA00022729"/>
    </source>
</evidence>
<evidence type="ECO:0000259" key="7">
    <source>
        <dbReference type="SMART" id="SM00013"/>
    </source>
</evidence>
<evidence type="ECO:0000313" key="9">
    <source>
        <dbReference type="EMBL" id="KYO37072.1"/>
    </source>
</evidence>
<keyword evidence="2 6" id="KW-0732">Signal</keyword>
<feature type="chain" id="PRO_5007586119" evidence="6">
    <location>
        <begin position="25"/>
        <end position="468"/>
    </location>
</feature>
<dbReference type="GO" id="GO:0005886">
    <property type="term" value="C:plasma membrane"/>
    <property type="evidence" value="ECO:0007669"/>
    <property type="project" value="TreeGrafter"/>
</dbReference>
<keyword evidence="5" id="KW-0472">Membrane</keyword>
<dbReference type="InterPro" id="IPR032675">
    <property type="entry name" value="LRR_dom_sf"/>
</dbReference>
<keyword evidence="10" id="KW-1185">Reference proteome</keyword>
<dbReference type="PROSITE" id="PS51257">
    <property type="entry name" value="PROKAR_LIPOPROTEIN"/>
    <property type="match status" value="1"/>
</dbReference>
<keyword evidence="3" id="KW-0677">Repeat</keyword>